<dbReference type="Proteomes" id="UP000265703">
    <property type="component" value="Unassembled WGS sequence"/>
</dbReference>
<dbReference type="InterPro" id="IPR009071">
    <property type="entry name" value="HMG_box_dom"/>
</dbReference>
<name>A0A397TK15_9GLOM</name>
<dbReference type="PANTHER" id="PTHR48112">
    <property type="entry name" value="HIGH MOBILITY GROUP PROTEIN DSP1"/>
    <property type="match status" value="1"/>
</dbReference>
<evidence type="ECO:0000313" key="5">
    <source>
        <dbReference type="Proteomes" id="UP000265703"/>
    </source>
</evidence>
<evidence type="ECO:0000256" key="1">
    <source>
        <dbReference type="ARBA" id="ARBA00023125"/>
    </source>
</evidence>
<protein>
    <submittedName>
        <fullName evidence="4">High mobility group box domain-containing protein</fullName>
    </submittedName>
</protein>
<evidence type="ECO:0000259" key="3">
    <source>
        <dbReference type="PROSITE" id="PS50118"/>
    </source>
</evidence>
<dbReference type="STRING" id="658196.A0A397TK15"/>
<dbReference type="Gene3D" id="1.10.30.10">
    <property type="entry name" value="High mobility group box domain"/>
    <property type="match status" value="1"/>
</dbReference>
<accession>A0A397TK15</accession>
<dbReference type="EMBL" id="QKYT01000014">
    <property type="protein sequence ID" value="RIA98560.1"/>
    <property type="molecule type" value="Genomic_DNA"/>
</dbReference>
<feature type="DNA-binding region" description="HMG box" evidence="2">
    <location>
        <begin position="11"/>
        <end position="78"/>
    </location>
</feature>
<feature type="domain" description="HMG box" evidence="3">
    <location>
        <begin position="11"/>
        <end position="78"/>
    </location>
</feature>
<comment type="caution">
    <text evidence="4">The sequence shown here is derived from an EMBL/GenBank/DDBJ whole genome shotgun (WGS) entry which is preliminary data.</text>
</comment>
<feature type="non-terminal residue" evidence="4">
    <location>
        <position position="78"/>
    </location>
</feature>
<dbReference type="SMART" id="SM00398">
    <property type="entry name" value="HMG"/>
    <property type="match status" value="1"/>
</dbReference>
<dbReference type="PROSITE" id="PS50118">
    <property type="entry name" value="HMG_BOX_2"/>
    <property type="match status" value="1"/>
</dbReference>
<dbReference type="PANTHER" id="PTHR48112:SF22">
    <property type="entry name" value="MITOCHONDRIAL TRANSCRIPTION FACTOR A, ISOFORM B"/>
    <property type="match status" value="1"/>
</dbReference>
<dbReference type="AlphaFoldDB" id="A0A397TK15"/>
<keyword evidence="5" id="KW-1185">Reference proteome</keyword>
<dbReference type="Pfam" id="PF00505">
    <property type="entry name" value="HMG_box"/>
    <property type="match status" value="1"/>
</dbReference>
<dbReference type="GO" id="GO:0003677">
    <property type="term" value="F:DNA binding"/>
    <property type="evidence" value="ECO:0007669"/>
    <property type="project" value="UniProtKB-UniRule"/>
</dbReference>
<feature type="non-terminal residue" evidence="4">
    <location>
        <position position="1"/>
    </location>
</feature>
<dbReference type="InterPro" id="IPR036910">
    <property type="entry name" value="HMG_box_dom_sf"/>
</dbReference>
<keyword evidence="2" id="KW-0539">Nucleus</keyword>
<dbReference type="InterPro" id="IPR050342">
    <property type="entry name" value="HMGB"/>
</dbReference>
<dbReference type="OrthoDB" id="1919336at2759"/>
<organism evidence="4 5">
    <name type="scientific">Glomus cerebriforme</name>
    <dbReference type="NCBI Taxonomy" id="658196"/>
    <lineage>
        <taxon>Eukaryota</taxon>
        <taxon>Fungi</taxon>
        <taxon>Fungi incertae sedis</taxon>
        <taxon>Mucoromycota</taxon>
        <taxon>Glomeromycotina</taxon>
        <taxon>Glomeromycetes</taxon>
        <taxon>Glomerales</taxon>
        <taxon>Glomeraceae</taxon>
        <taxon>Glomus</taxon>
    </lineage>
</organism>
<proteinExistence type="predicted"/>
<sequence>RKKPNRDPNAPKRPRNAFLMYCKIQRDQAREENQNKGFQDVTRILSQKWKDLPDEEKQKYYDMYNKEKQRYEKEMSSY</sequence>
<gene>
    <name evidence="4" type="ORF">C1645_662617</name>
</gene>
<reference evidence="4 5" key="1">
    <citation type="submission" date="2018-06" db="EMBL/GenBank/DDBJ databases">
        <title>Comparative genomics reveals the genomic features of Rhizophagus irregularis, R. cerebriforme, R. diaphanum and Gigaspora rosea, and their symbiotic lifestyle signature.</title>
        <authorList>
            <person name="Morin E."/>
            <person name="San Clemente H."/>
            <person name="Chen E.C.H."/>
            <person name="De La Providencia I."/>
            <person name="Hainaut M."/>
            <person name="Kuo A."/>
            <person name="Kohler A."/>
            <person name="Murat C."/>
            <person name="Tang N."/>
            <person name="Roy S."/>
            <person name="Loubradou J."/>
            <person name="Henrissat B."/>
            <person name="Grigoriev I.V."/>
            <person name="Corradi N."/>
            <person name="Roux C."/>
            <person name="Martin F.M."/>
        </authorList>
    </citation>
    <scope>NUCLEOTIDE SEQUENCE [LARGE SCALE GENOMIC DNA]</scope>
    <source>
        <strain evidence="4 5">DAOM 227022</strain>
    </source>
</reference>
<dbReference type="SUPFAM" id="SSF47095">
    <property type="entry name" value="HMG-box"/>
    <property type="match status" value="1"/>
</dbReference>
<dbReference type="GO" id="GO:0005634">
    <property type="term" value="C:nucleus"/>
    <property type="evidence" value="ECO:0007669"/>
    <property type="project" value="UniProtKB-UniRule"/>
</dbReference>
<keyword evidence="1 2" id="KW-0238">DNA-binding</keyword>
<evidence type="ECO:0000256" key="2">
    <source>
        <dbReference type="PROSITE-ProRule" id="PRU00267"/>
    </source>
</evidence>
<evidence type="ECO:0000313" key="4">
    <source>
        <dbReference type="EMBL" id="RIA98560.1"/>
    </source>
</evidence>